<evidence type="ECO:0000256" key="4">
    <source>
        <dbReference type="ARBA" id="ARBA00022723"/>
    </source>
</evidence>
<keyword evidence="9" id="KW-0695">RNA-directed DNA polymerase</keyword>
<dbReference type="EMBL" id="JAIZAY010000023">
    <property type="protein sequence ID" value="KAJ8019979.1"/>
    <property type="molecule type" value="Genomic_DNA"/>
</dbReference>
<dbReference type="GO" id="GO:0005634">
    <property type="term" value="C:nucleus"/>
    <property type="evidence" value="ECO:0007669"/>
    <property type="project" value="TreeGrafter"/>
</dbReference>
<evidence type="ECO:0000256" key="7">
    <source>
        <dbReference type="PIRSR" id="PIRSR604808-2"/>
    </source>
</evidence>
<dbReference type="GO" id="GO:0003906">
    <property type="term" value="F:DNA-(apurinic or apyrimidinic site) endonuclease activity"/>
    <property type="evidence" value="ECO:0007669"/>
    <property type="project" value="TreeGrafter"/>
</dbReference>
<keyword evidence="9" id="KW-0808">Transferase</keyword>
<evidence type="ECO:0000256" key="2">
    <source>
        <dbReference type="ARBA" id="ARBA00007092"/>
    </source>
</evidence>
<dbReference type="GO" id="GO:0008081">
    <property type="term" value="F:phosphoric diester hydrolase activity"/>
    <property type="evidence" value="ECO:0007669"/>
    <property type="project" value="TreeGrafter"/>
</dbReference>
<evidence type="ECO:0000259" key="8">
    <source>
        <dbReference type="Pfam" id="PF03372"/>
    </source>
</evidence>
<evidence type="ECO:0000256" key="1">
    <source>
        <dbReference type="ARBA" id="ARBA00000493"/>
    </source>
</evidence>
<dbReference type="GO" id="GO:0008311">
    <property type="term" value="F:double-stranded DNA 3'-5' DNA exonuclease activity"/>
    <property type="evidence" value="ECO:0007669"/>
    <property type="project" value="UniProtKB-EC"/>
</dbReference>
<evidence type="ECO:0000256" key="6">
    <source>
        <dbReference type="ARBA" id="ARBA00022842"/>
    </source>
</evidence>
<dbReference type="PANTHER" id="PTHR22748">
    <property type="entry name" value="AP ENDONUCLEASE"/>
    <property type="match status" value="1"/>
</dbReference>
<dbReference type="InterPro" id="IPR004808">
    <property type="entry name" value="AP_endonuc_1"/>
</dbReference>
<keyword evidence="5" id="KW-0378">Hydrolase</keyword>
<comment type="similarity">
    <text evidence="2">Belongs to the DNA repair enzymes AP/ExoA family.</text>
</comment>
<dbReference type="GO" id="GO:0003964">
    <property type="term" value="F:RNA-directed DNA polymerase activity"/>
    <property type="evidence" value="ECO:0007669"/>
    <property type="project" value="UniProtKB-KW"/>
</dbReference>
<proteinExistence type="inferred from homology"/>
<keyword evidence="6 7" id="KW-0460">Magnesium</keyword>
<dbReference type="OrthoDB" id="8961218at2759"/>
<dbReference type="EC" id="3.1.11.2" evidence="3"/>
<dbReference type="Pfam" id="PF03372">
    <property type="entry name" value="Exo_endo_phos"/>
    <property type="match status" value="1"/>
</dbReference>
<accession>A0A9Q0YGF1</accession>
<keyword evidence="7" id="KW-0464">Manganese</keyword>
<name>A0A9Q0YGF1_HOLLE</name>
<dbReference type="GO" id="GO:0006284">
    <property type="term" value="P:base-excision repair"/>
    <property type="evidence" value="ECO:0007669"/>
    <property type="project" value="TreeGrafter"/>
</dbReference>
<dbReference type="SUPFAM" id="SSF56219">
    <property type="entry name" value="DNase I-like"/>
    <property type="match status" value="1"/>
</dbReference>
<feature type="binding site" evidence="7">
    <location>
        <position position="10"/>
    </location>
    <ligand>
        <name>Mg(2+)</name>
        <dbReference type="ChEBI" id="CHEBI:18420"/>
        <label>1</label>
    </ligand>
</feature>
<evidence type="ECO:0000313" key="9">
    <source>
        <dbReference type="EMBL" id="KAJ8019979.1"/>
    </source>
</evidence>
<dbReference type="InterPro" id="IPR036691">
    <property type="entry name" value="Endo/exonu/phosph_ase_sf"/>
</dbReference>
<organism evidence="9 10">
    <name type="scientific">Holothuria leucospilota</name>
    <name type="common">Black long sea cucumber</name>
    <name type="synonym">Mertensiothuria leucospilota</name>
    <dbReference type="NCBI Taxonomy" id="206669"/>
    <lineage>
        <taxon>Eukaryota</taxon>
        <taxon>Metazoa</taxon>
        <taxon>Echinodermata</taxon>
        <taxon>Eleutherozoa</taxon>
        <taxon>Echinozoa</taxon>
        <taxon>Holothuroidea</taxon>
        <taxon>Aspidochirotacea</taxon>
        <taxon>Aspidochirotida</taxon>
        <taxon>Holothuriidae</taxon>
        <taxon>Holothuria</taxon>
    </lineage>
</organism>
<comment type="catalytic activity">
    <reaction evidence="1">
        <text>Exonucleolytic cleavage in the 3'- to 5'-direction to yield nucleoside 5'-phosphates.</text>
        <dbReference type="EC" id="3.1.11.2"/>
    </reaction>
</comment>
<gene>
    <name evidence="9" type="ORF">HOLleu_41784</name>
</gene>
<keyword evidence="9" id="KW-0548">Nucleotidyltransferase</keyword>
<keyword evidence="4 7" id="KW-0479">Metal-binding</keyword>
<dbReference type="PANTHER" id="PTHR22748:SF6">
    <property type="entry name" value="DNA-(APURINIC OR APYRIMIDINIC SITE) ENDONUCLEASE"/>
    <property type="match status" value="1"/>
</dbReference>
<evidence type="ECO:0000256" key="5">
    <source>
        <dbReference type="ARBA" id="ARBA00022801"/>
    </source>
</evidence>
<comment type="caution">
    <text evidence="9">The sequence shown here is derived from an EMBL/GenBank/DDBJ whole genome shotgun (WGS) entry which is preliminary data.</text>
</comment>
<comment type="cofactor">
    <cofactor evidence="7">
        <name>Mg(2+)</name>
        <dbReference type="ChEBI" id="CHEBI:18420"/>
    </cofactor>
    <cofactor evidence="7">
        <name>Mn(2+)</name>
        <dbReference type="ChEBI" id="CHEBI:29035"/>
    </cofactor>
    <text evidence="7">Probably binds two magnesium or manganese ions per subunit.</text>
</comment>
<dbReference type="Gene3D" id="3.60.10.10">
    <property type="entry name" value="Endonuclease/exonuclease/phosphatase"/>
    <property type="match status" value="1"/>
</dbReference>
<evidence type="ECO:0000313" key="10">
    <source>
        <dbReference type="Proteomes" id="UP001152320"/>
    </source>
</evidence>
<dbReference type="GO" id="GO:0046872">
    <property type="term" value="F:metal ion binding"/>
    <property type="evidence" value="ECO:0007669"/>
    <property type="project" value="UniProtKB-KW"/>
</dbReference>
<protein>
    <recommendedName>
        <fullName evidence="3">exodeoxyribonuclease III</fullName>
        <ecNumber evidence="3">3.1.11.2</ecNumber>
    </recommendedName>
</protein>
<evidence type="ECO:0000256" key="3">
    <source>
        <dbReference type="ARBA" id="ARBA00012115"/>
    </source>
</evidence>
<reference evidence="9" key="1">
    <citation type="submission" date="2021-10" db="EMBL/GenBank/DDBJ databases">
        <title>Tropical sea cucumber genome reveals ecological adaptation and Cuvierian tubules defense mechanism.</title>
        <authorList>
            <person name="Chen T."/>
        </authorList>
    </citation>
    <scope>NUCLEOTIDE SEQUENCE</scope>
    <source>
        <strain evidence="9">Nanhai2018</strain>
        <tissue evidence="9">Muscle</tissue>
    </source>
</reference>
<sequence>MDGIKICSMNCRGLNDRKKRFDVFHYLRQYNCDIYCLQDTHFDDFTESQIRNEWDGEIFASSKNSTSRGVAVLFKNDLHYQVKKVYNDNNGNFLVLDLVIGEVDILLITLYGPNVDSPDFFNFLADKIEESDSLKILCGDWNLVINPNLDYDNYLHVK</sequence>
<dbReference type="InterPro" id="IPR005135">
    <property type="entry name" value="Endo/exonuclease/phosphatase"/>
</dbReference>
<dbReference type="AlphaFoldDB" id="A0A9Q0YGF1"/>
<dbReference type="Proteomes" id="UP001152320">
    <property type="component" value="Chromosome 23"/>
</dbReference>
<keyword evidence="10" id="KW-1185">Reference proteome</keyword>
<feature type="domain" description="Endonuclease/exonuclease/phosphatase" evidence="8">
    <location>
        <begin position="8"/>
        <end position="143"/>
    </location>
</feature>